<accession>A0ABS2YGA8</accession>
<dbReference type="Proteomes" id="UP001166093">
    <property type="component" value="Unassembled WGS sequence"/>
</dbReference>
<protein>
    <submittedName>
        <fullName evidence="2">ASTE1 protein</fullName>
    </submittedName>
</protein>
<dbReference type="EMBL" id="JAAWVQ010142301">
    <property type="protein sequence ID" value="MBN3284962.1"/>
    <property type="molecule type" value="Genomic_DNA"/>
</dbReference>
<evidence type="ECO:0000313" key="3">
    <source>
        <dbReference type="Proteomes" id="UP001166093"/>
    </source>
</evidence>
<organism evidence="2 3">
    <name type="scientific">Polyodon spathula</name>
    <name type="common">North American paddlefish</name>
    <name type="synonym">Squalus spathula</name>
    <dbReference type="NCBI Taxonomy" id="7913"/>
    <lineage>
        <taxon>Eukaryota</taxon>
        <taxon>Metazoa</taxon>
        <taxon>Chordata</taxon>
        <taxon>Craniata</taxon>
        <taxon>Vertebrata</taxon>
        <taxon>Euteleostomi</taxon>
        <taxon>Actinopterygii</taxon>
        <taxon>Chondrostei</taxon>
        <taxon>Acipenseriformes</taxon>
        <taxon>Polyodontidae</taxon>
        <taxon>Polyodon</taxon>
    </lineage>
</organism>
<name>A0ABS2YGA8_POLSP</name>
<dbReference type="InterPro" id="IPR029060">
    <property type="entry name" value="PIN-like_dom_sf"/>
</dbReference>
<dbReference type="PANTHER" id="PTHR15665:SF1">
    <property type="entry name" value="PROTEIN ASTEROID HOMOLOG 1"/>
    <property type="match status" value="1"/>
</dbReference>
<evidence type="ECO:0000256" key="1">
    <source>
        <dbReference type="ARBA" id="ARBA00007398"/>
    </source>
</evidence>
<gene>
    <name evidence="2" type="primary">Aste1</name>
    <name evidence="2" type="ORF">GTO93_0000321</name>
</gene>
<evidence type="ECO:0000313" key="2">
    <source>
        <dbReference type="EMBL" id="MBN3284962.1"/>
    </source>
</evidence>
<proteinExistence type="inferred from homology"/>
<feature type="non-terminal residue" evidence="2">
    <location>
        <position position="1"/>
    </location>
</feature>
<dbReference type="PANTHER" id="PTHR15665">
    <property type="entry name" value="ASTEROID PROTEIN"/>
    <property type="match status" value="1"/>
</dbReference>
<reference evidence="2" key="1">
    <citation type="journal article" date="2021" name="Cell">
        <title>Tracing the genetic footprints of vertebrate landing in non-teleost ray-finned fishes.</title>
        <authorList>
            <person name="Bi X."/>
            <person name="Wang K."/>
            <person name="Yang L."/>
            <person name="Pan H."/>
            <person name="Jiang H."/>
            <person name="Wei Q."/>
            <person name="Fang M."/>
            <person name="Yu H."/>
            <person name="Zhu C."/>
            <person name="Cai Y."/>
            <person name="He Y."/>
            <person name="Gan X."/>
            <person name="Zeng H."/>
            <person name="Yu D."/>
            <person name="Zhu Y."/>
            <person name="Jiang H."/>
            <person name="Qiu Q."/>
            <person name="Yang H."/>
            <person name="Zhang Y.E."/>
            <person name="Wang W."/>
            <person name="Zhu M."/>
            <person name="He S."/>
            <person name="Zhang G."/>
        </authorList>
    </citation>
    <scope>NUCLEOTIDE SEQUENCE</scope>
    <source>
        <strain evidence="2">Pddl_001</strain>
    </source>
</reference>
<comment type="similarity">
    <text evidence="1">Belongs to the asteroid family.</text>
</comment>
<dbReference type="Gene3D" id="3.40.50.1010">
    <property type="entry name" value="5'-nuclease"/>
    <property type="match status" value="1"/>
</dbReference>
<sequence length="494" mass="55440">IDGNSLYYHLYFNSGFDIRHGGDYDLFADLVRSFFKQLFLCHINPYVVLDGGDDYTDKKFETLKLRAKDKIRVAHCIAGGSNGSVLPLLTRDVFKTVLFQLKVPFVQCFAEADWEVASLANQWNCPVLANDSDFCVFDLKGGYYPLNDFNWRCTSKCKDSSEFYIPALCFSIDKFCAHFSHMNKALLPLFAVMSGNDYVTLPAMENFFSQVIVRSGDVRNAKKNNRIHGLLTWLSKFEEPGEAIEKVLGYLVDGNKDRVQKCLCLAMEEYKLSESHLAGFFTKGTPLSKVPVVMDMLPDWVVVALGKGKLGPYVINVLVLQRVFLVAQVEDTRLPSSHMCALPIRQVMYGLLLNGRNPSKVGKGAQGKNTVPLVEEYYRHDLTLAKSQVKAVVTGSSESLSLEAIAEVSLPVRLKILLETLGVKPCIVDAVSSHLILPVAVTCYWLTHSAPKPNLMQLQALLMGIVYGELRRLECDAGRFFQIIYYKLQTCWST</sequence>
<feature type="non-terminal residue" evidence="2">
    <location>
        <position position="494"/>
    </location>
</feature>
<comment type="caution">
    <text evidence="2">The sequence shown here is derived from an EMBL/GenBank/DDBJ whole genome shotgun (WGS) entry which is preliminary data.</text>
</comment>
<dbReference type="InterPro" id="IPR026832">
    <property type="entry name" value="Asteroid"/>
</dbReference>
<keyword evidence="3" id="KW-1185">Reference proteome</keyword>
<dbReference type="SUPFAM" id="SSF88723">
    <property type="entry name" value="PIN domain-like"/>
    <property type="match status" value="1"/>
</dbReference>